<gene>
    <name evidence="2" type="ORF">FKW44_020323</name>
</gene>
<feature type="compositionally biased region" description="Low complexity" evidence="1">
    <location>
        <begin position="72"/>
        <end position="95"/>
    </location>
</feature>
<feature type="region of interest" description="Disordered" evidence="1">
    <location>
        <begin position="57"/>
        <end position="95"/>
    </location>
</feature>
<accession>A0A7T8GX46</accession>
<dbReference type="EMBL" id="CP045903">
    <property type="protein sequence ID" value="QQP39438.1"/>
    <property type="molecule type" value="Genomic_DNA"/>
</dbReference>
<dbReference type="AlphaFoldDB" id="A0A7T8GX46"/>
<reference evidence="3" key="1">
    <citation type="submission" date="2021-01" db="EMBL/GenBank/DDBJ databases">
        <title>Caligus Genome Assembly.</title>
        <authorList>
            <person name="Gallardo-Escarate C."/>
        </authorList>
    </citation>
    <scope>NUCLEOTIDE SEQUENCE [LARGE SCALE GENOMIC DNA]</scope>
</reference>
<proteinExistence type="predicted"/>
<evidence type="ECO:0000313" key="3">
    <source>
        <dbReference type="Proteomes" id="UP000595437"/>
    </source>
</evidence>
<keyword evidence="3" id="KW-1185">Reference proteome</keyword>
<dbReference type="Proteomes" id="UP000595437">
    <property type="component" value="Chromosome 14"/>
</dbReference>
<feature type="region of interest" description="Disordered" evidence="1">
    <location>
        <begin position="1"/>
        <end position="21"/>
    </location>
</feature>
<organism evidence="2 3">
    <name type="scientific">Caligus rogercresseyi</name>
    <name type="common">Sea louse</name>
    <dbReference type="NCBI Taxonomy" id="217165"/>
    <lineage>
        <taxon>Eukaryota</taxon>
        <taxon>Metazoa</taxon>
        <taxon>Ecdysozoa</taxon>
        <taxon>Arthropoda</taxon>
        <taxon>Crustacea</taxon>
        <taxon>Multicrustacea</taxon>
        <taxon>Hexanauplia</taxon>
        <taxon>Copepoda</taxon>
        <taxon>Siphonostomatoida</taxon>
        <taxon>Caligidae</taxon>
        <taxon>Caligus</taxon>
    </lineage>
</organism>
<name>A0A7T8GX46_CALRO</name>
<feature type="compositionally biased region" description="Pro residues" evidence="1">
    <location>
        <begin position="57"/>
        <end position="71"/>
    </location>
</feature>
<evidence type="ECO:0000256" key="1">
    <source>
        <dbReference type="SAM" id="MobiDB-lite"/>
    </source>
</evidence>
<evidence type="ECO:0000313" key="2">
    <source>
        <dbReference type="EMBL" id="QQP39438.1"/>
    </source>
</evidence>
<protein>
    <submittedName>
        <fullName evidence="2">Golgi reassembly-stacking protein 2</fullName>
    </submittedName>
</protein>
<sequence length="95" mass="9667">MSSPVVGTMPPPPPVVIPERTGPLEPDVPIFGTSSPESLVLNAASFPIPDPAVLAGMPPPPAEALPPPPLNPNSCLQSSPPPSTTAFPAFPMNKV</sequence>